<feature type="transmembrane region" description="Helical" evidence="7">
    <location>
        <begin position="205"/>
        <end position="227"/>
    </location>
</feature>
<comment type="subcellular location">
    <subcellularLocation>
        <location evidence="1 7">Cell membrane</location>
        <topology evidence="1 7">Multi-pass membrane protein</topology>
    </subcellularLocation>
</comment>
<dbReference type="Pfam" id="PF00528">
    <property type="entry name" value="BPD_transp_1"/>
    <property type="match status" value="1"/>
</dbReference>
<dbReference type="eggNOG" id="COG0395">
    <property type="taxonomic scope" value="Bacteria"/>
</dbReference>
<evidence type="ECO:0000256" key="3">
    <source>
        <dbReference type="ARBA" id="ARBA00022475"/>
    </source>
</evidence>
<evidence type="ECO:0000313" key="10">
    <source>
        <dbReference type="EMBL" id="ACQ79780.1"/>
    </source>
</evidence>
<dbReference type="OrthoDB" id="2063054at2"/>
<dbReference type="PROSITE" id="PS50928">
    <property type="entry name" value="ABC_TM1"/>
    <property type="match status" value="1"/>
</dbReference>
<dbReference type="InterPro" id="IPR000515">
    <property type="entry name" value="MetI-like"/>
</dbReference>
<feature type="transmembrane region" description="Helical" evidence="7">
    <location>
        <begin position="263"/>
        <end position="284"/>
    </location>
</feature>
<sequence>MTTATLPSRSTSPSRPAGPFRAGRARATTATRTLVTWFALAAASAVVLLPLAWMLSASLRTQGDLVGSPSSLIPTNVTFENYVEIWQLIPFGRLFLNTVVFAGVVACVSVVIDAMAGYALARFDFPGRTFVFVALVATLLVPIQVTFVPVYSLLIDLGWVNTLHGLIVPRIADAFGIFFLRQYFLALPKDLEDAARIDGASEVRIFRSIMFPLAGPALLTIFMFNLVGNWNDLLWPLIVMSDPQSTTLPVGLALFRGQHVIEYGPLMAGSVLALIPMVIAFVVVQRRFIESIATTGIK</sequence>
<proteinExistence type="inferred from homology"/>
<dbReference type="Proteomes" id="UP000007962">
    <property type="component" value="Chromosome"/>
</dbReference>
<evidence type="ECO:0000256" key="4">
    <source>
        <dbReference type="ARBA" id="ARBA00022692"/>
    </source>
</evidence>
<feature type="region of interest" description="Disordered" evidence="8">
    <location>
        <begin position="1"/>
        <end position="25"/>
    </location>
</feature>
<evidence type="ECO:0000256" key="2">
    <source>
        <dbReference type="ARBA" id="ARBA00022448"/>
    </source>
</evidence>
<dbReference type="InterPro" id="IPR035906">
    <property type="entry name" value="MetI-like_sf"/>
</dbReference>
<evidence type="ECO:0000313" key="11">
    <source>
        <dbReference type="Proteomes" id="UP000007962"/>
    </source>
</evidence>
<dbReference type="EMBL" id="CP001618">
    <property type="protein sequence ID" value="ACQ79780.1"/>
    <property type="molecule type" value="Genomic_DNA"/>
</dbReference>
<comment type="similarity">
    <text evidence="7">Belongs to the binding-protein-dependent transport system permease family.</text>
</comment>
<dbReference type="KEGG" id="bcv:Bcav_1524"/>
<evidence type="ECO:0000256" key="1">
    <source>
        <dbReference type="ARBA" id="ARBA00004651"/>
    </source>
</evidence>
<keyword evidence="6 7" id="KW-0472">Membrane</keyword>
<keyword evidence="2 7" id="KW-0813">Transport</keyword>
<dbReference type="Gene3D" id="1.10.3720.10">
    <property type="entry name" value="MetI-like"/>
    <property type="match status" value="1"/>
</dbReference>
<name>C5C381_BEUC1</name>
<dbReference type="HOGENOM" id="CLU_016047_1_1_11"/>
<organism evidence="10 11">
    <name type="scientific">Beutenbergia cavernae (strain ATCC BAA-8 / DSM 12333 / CCUG 43141 / JCM 11478 / NBRC 16432 / NCIMB 13614 / HKI 0122)</name>
    <dbReference type="NCBI Taxonomy" id="471853"/>
    <lineage>
        <taxon>Bacteria</taxon>
        <taxon>Bacillati</taxon>
        <taxon>Actinomycetota</taxon>
        <taxon>Actinomycetes</taxon>
        <taxon>Micrococcales</taxon>
        <taxon>Beutenbergiaceae</taxon>
        <taxon>Beutenbergia</taxon>
    </lineage>
</organism>
<feature type="transmembrane region" description="Helical" evidence="7">
    <location>
        <begin position="130"/>
        <end position="154"/>
    </location>
</feature>
<evidence type="ECO:0000256" key="8">
    <source>
        <dbReference type="SAM" id="MobiDB-lite"/>
    </source>
</evidence>
<evidence type="ECO:0000256" key="7">
    <source>
        <dbReference type="RuleBase" id="RU363032"/>
    </source>
</evidence>
<dbReference type="GO" id="GO:0005886">
    <property type="term" value="C:plasma membrane"/>
    <property type="evidence" value="ECO:0007669"/>
    <property type="project" value="UniProtKB-SubCell"/>
</dbReference>
<evidence type="ECO:0000259" key="9">
    <source>
        <dbReference type="PROSITE" id="PS50928"/>
    </source>
</evidence>
<keyword evidence="4 7" id="KW-0812">Transmembrane</keyword>
<evidence type="ECO:0000256" key="5">
    <source>
        <dbReference type="ARBA" id="ARBA00022989"/>
    </source>
</evidence>
<dbReference type="STRING" id="471853.Bcav_1524"/>
<keyword evidence="5 7" id="KW-1133">Transmembrane helix</keyword>
<evidence type="ECO:0000256" key="6">
    <source>
        <dbReference type="ARBA" id="ARBA00023136"/>
    </source>
</evidence>
<accession>C5C381</accession>
<dbReference type="SUPFAM" id="SSF161098">
    <property type="entry name" value="MetI-like"/>
    <property type="match status" value="1"/>
</dbReference>
<feature type="domain" description="ABC transmembrane type-1" evidence="9">
    <location>
        <begin position="95"/>
        <end position="284"/>
    </location>
</feature>
<dbReference type="PANTHER" id="PTHR43744:SF12">
    <property type="entry name" value="ABC TRANSPORTER PERMEASE PROTEIN MG189-RELATED"/>
    <property type="match status" value="1"/>
</dbReference>
<feature type="transmembrane region" description="Helical" evidence="7">
    <location>
        <begin position="34"/>
        <end position="55"/>
    </location>
</feature>
<dbReference type="AlphaFoldDB" id="C5C381"/>
<gene>
    <name evidence="10" type="ordered locus">Bcav_1524</name>
</gene>
<protein>
    <submittedName>
        <fullName evidence="10">Binding-protein-dependent transport systems inner membrane component</fullName>
    </submittedName>
</protein>
<keyword evidence="11" id="KW-1185">Reference proteome</keyword>
<keyword evidence="3" id="KW-1003">Cell membrane</keyword>
<dbReference type="PANTHER" id="PTHR43744">
    <property type="entry name" value="ABC TRANSPORTER PERMEASE PROTEIN MG189-RELATED-RELATED"/>
    <property type="match status" value="1"/>
</dbReference>
<dbReference type="GO" id="GO:0055085">
    <property type="term" value="P:transmembrane transport"/>
    <property type="evidence" value="ECO:0007669"/>
    <property type="project" value="InterPro"/>
</dbReference>
<feature type="transmembrane region" description="Helical" evidence="7">
    <location>
        <begin position="166"/>
        <end position="184"/>
    </location>
</feature>
<feature type="transmembrane region" description="Helical" evidence="7">
    <location>
        <begin position="94"/>
        <end position="118"/>
    </location>
</feature>
<dbReference type="CDD" id="cd06261">
    <property type="entry name" value="TM_PBP2"/>
    <property type="match status" value="1"/>
</dbReference>
<dbReference type="RefSeq" id="WP_015882020.1">
    <property type="nucleotide sequence ID" value="NC_012669.1"/>
</dbReference>
<reference evidence="10 11" key="1">
    <citation type="journal article" date="2009" name="Stand. Genomic Sci.">
        <title>Complete genome sequence of Beutenbergia cavernae type strain (HKI 0122).</title>
        <authorList>
            <person name="Land M."/>
            <person name="Pukall R."/>
            <person name="Abt B."/>
            <person name="Goker M."/>
            <person name="Rohde M."/>
            <person name="Glavina Del Rio T."/>
            <person name="Tice H."/>
            <person name="Copeland A."/>
            <person name="Cheng J.F."/>
            <person name="Lucas S."/>
            <person name="Chen F."/>
            <person name="Nolan M."/>
            <person name="Bruce D."/>
            <person name="Goodwin L."/>
            <person name="Pitluck S."/>
            <person name="Ivanova N."/>
            <person name="Mavromatis K."/>
            <person name="Ovchinnikova G."/>
            <person name="Pati A."/>
            <person name="Chen A."/>
            <person name="Palaniappan K."/>
            <person name="Hauser L."/>
            <person name="Chang Y.J."/>
            <person name="Jefferies C.C."/>
            <person name="Saunders E."/>
            <person name="Brettin T."/>
            <person name="Detter J.C."/>
            <person name="Han C."/>
            <person name="Chain P."/>
            <person name="Bristow J."/>
            <person name="Eisen J.A."/>
            <person name="Markowitz V."/>
            <person name="Hugenholtz P."/>
            <person name="Kyrpides N.C."/>
            <person name="Klenk H.P."/>
            <person name="Lapidus A."/>
        </authorList>
    </citation>
    <scope>NUCLEOTIDE SEQUENCE [LARGE SCALE GENOMIC DNA]</scope>
    <source>
        <strain evidence="11">ATCC BAA-8 / DSM 12333 / NBRC 16432</strain>
    </source>
</reference>